<dbReference type="FunCoup" id="B0CYB7">
    <property type="interactions" value="61"/>
</dbReference>
<dbReference type="PANTHER" id="PTHR10340:SF55">
    <property type="entry name" value="ENDOPOLYPHOSPHATASE"/>
    <property type="match status" value="1"/>
</dbReference>
<dbReference type="RefSeq" id="XP_001877126.1">
    <property type="nucleotide sequence ID" value="XM_001877091.1"/>
</dbReference>
<gene>
    <name evidence="4" type="ORF">LACBIDRAFT_311800</name>
</gene>
<sequence length="648" mass="74407">MIHVQSLSESQSEFLNLDARCEWSATNRSMLALKVFLLALSLYIDSAYPSSIQVPLDLHKHKPRTLHGRFLHITDIHPDPYYTPGTSQSKACHRKRPKKKSDKAGYYGTPYSECDAPFRLTNYTLDFIEENWASEIDFVIWTGDNARHDNDRKIPRTPSEIYTLNRSVAERMERIFLHRGIPVIPSLVGRQVIMTFGVCWHAFFSTSKPLNWSTQLMRVWIICCSVYTMLTVITTGPNSITNEYASYVLFCMSLGVQLTLPSIWSHFIPFPYLQVFQRGAYYTVEVVPDELAVISLNTMYFYDSNKGTWMYAMSCSPADTCTVVSGCVYTARDDPGNLQLDWLEVQLKMYRERGIQVWLSGHVPPSPGNYFSECYVRYAELALRFQDTILGHLYGHMNADHFFFLEAVDLVPKTKFKFTKGVGLYETLLNDFSSLPKSSNIVMDEYAAVNVAPSVVPNPYLPSFRIFTYNISKNAQHELQGALKKKKRKHGHDRGDKGNKTTHCQIEEHQKTWICHLNDPWHSDPDSPSRSNQRWTPLGFAQYYLPSIKDADKSHPPHFELEYVTYSVANLHPRKGLEDDFQYPIPLKHLPTPLQNATTSKSKYAPYGLADLTIESWVRLARRLGDSSHGKLRKRFRKYMFGGGKEGE</sequence>
<dbReference type="HOGENOM" id="CLU_013424_2_0_1"/>
<proteinExistence type="predicted"/>
<organism evidence="5">
    <name type="scientific">Laccaria bicolor (strain S238N-H82 / ATCC MYA-4686)</name>
    <name type="common">Bicoloured deceiver</name>
    <name type="synonym">Laccaria laccata var. bicolor</name>
    <dbReference type="NCBI Taxonomy" id="486041"/>
    <lineage>
        <taxon>Eukaryota</taxon>
        <taxon>Fungi</taxon>
        <taxon>Dikarya</taxon>
        <taxon>Basidiomycota</taxon>
        <taxon>Agaricomycotina</taxon>
        <taxon>Agaricomycetes</taxon>
        <taxon>Agaricomycetidae</taxon>
        <taxon>Agaricales</taxon>
        <taxon>Agaricineae</taxon>
        <taxon>Hydnangiaceae</taxon>
        <taxon>Laccaria</taxon>
    </lineage>
</organism>
<protein>
    <submittedName>
        <fullName evidence="4">Predicted protein</fullName>
    </submittedName>
</protein>
<dbReference type="PANTHER" id="PTHR10340">
    <property type="entry name" value="SPHINGOMYELIN PHOSPHODIESTERASE"/>
    <property type="match status" value="1"/>
</dbReference>
<evidence type="ECO:0000256" key="1">
    <source>
        <dbReference type="ARBA" id="ARBA00022801"/>
    </source>
</evidence>
<dbReference type="InParanoid" id="B0CYB7"/>
<dbReference type="KEGG" id="lbc:LACBIDRAFT_311800"/>
<dbReference type="GO" id="GO:0005615">
    <property type="term" value="C:extracellular space"/>
    <property type="evidence" value="ECO:0007669"/>
    <property type="project" value="TreeGrafter"/>
</dbReference>
<dbReference type="InterPro" id="IPR029052">
    <property type="entry name" value="Metallo-depent_PP-like"/>
</dbReference>
<dbReference type="STRING" id="486041.B0CYB7"/>
<keyword evidence="2" id="KW-0325">Glycoprotein</keyword>
<dbReference type="GeneID" id="6072834"/>
<keyword evidence="5" id="KW-1185">Reference proteome</keyword>
<evidence type="ECO:0000256" key="3">
    <source>
        <dbReference type="SAM" id="MobiDB-lite"/>
    </source>
</evidence>
<evidence type="ECO:0000313" key="4">
    <source>
        <dbReference type="EMBL" id="EDR12862.1"/>
    </source>
</evidence>
<dbReference type="GO" id="GO:0006798">
    <property type="term" value="P:polyphosphate catabolic process"/>
    <property type="evidence" value="ECO:0007669"/>
    <property type="project" value="TreeGrafter"/>
</dbReference>
<evidence type="ECO:0000313" key="5">
    <source>
        <dbReference type="Proteomes" id="UP000001194"/>
    </source>
</evidence>
<dbReference type="OrthoDB" id="348678at2759"/>
<dbReference type="AlphaFoldDB" id="B0CYB7"/>
<feature type="compositionally biased region" description="Basic residues" evidence="3">
    <location>
        <begin position="91"/>
        <end position="101"/>
    </location>
</feature>
<dbReference type="GO" id="GO:0004309">
    <property type="term" value="F:exopolyphosphatase activity"/>
    <property type="evidence" value="ECO:0007669"/>
    <property type="project" value="TreeGrafter"/>
</dbReference>
<keyword evidence="1" id="KW-0378">Hydrolase</keyword>
<name>B0CYB7_LACBS</name>
<dbReference type="Proteomes" id="UP000001194">
    <property type="component" value="Unassembled WGS sequence"/>
</dbReference>
<dbReference type="GO" id="GO:0008081">
    <property type="term" value="F:phosphoric diester hydrolase activity"/>
    <property type="evidence" value="ECO:0007669"/>
    <property type="project" value="TreeGrafter"/>
</dbReference>
<evidence type="ECO:0000256" key="2">
    <source>
        <dbReference type="ARBA" id="ARBA00023180"/>
    </source>
</evidence>
<feature type="region of interest" description="Disordered" evidence="3">
    <location>
        <begin position="82"/>
        <end position="104"/>
    </location>
</feature>
<dbReference type="GO" id="GO:0000298">
    <property type="term" value="F:endopolyphosphatase activity"/>
    <property type="evidence" value="ECO:0007669"/>
    <property type="project" value="TreeGrafter"/>
</dbReference>
<dbReference type="EMBL" id="DS547094">
    <property type="protein sequence ID" value="EDR12862.1"/>
    <property type="molecule type" value="Genomic_DNA"/>
</dbReference>
<dbReference type="SUPFAM" id="SSF56300">
    <property type="entry name" value="Metallo-dependent phosphatases"/>
    <property type="match status" value="1"/>
</dbReference>
<dbReference type="GO" id="GO:0000324">
    <property type="term" value="C:fungal-type vacuole"/>
    <property type="evidence" value="ECO:0007669"/>
    <property type="project" value="TreeGrafter"/>
</dbReference>
<accession>B0CYB7</accession>
<reference evidence="4 5" key="1">
    <citation type="journal article" date="2008" name="Nature">
        <title>The genome of Laccaria bicolor provides insights into mycorrhizal symbiosis.</title>
        <authorList>
            <person name="Martin F."/>
            <person name="Aerts A."/>
            <person name="Ahren D."/>
            <person name="Brun A."/>
            <person name="Danchin E.G.J."/>
            <person name="Duchaussoy F."/>
            <person name="Gibon J."/>
            <person name="Kohler A."/>
            <person name="Lindquist E."/>
            <person name="Pereda V."/>
            <person name="Salamov A."/>
            <person name="Shapiro H.J."/>
            <person name="Wuyts J."/>
            <person name="Blaudez D."/>
            <person name="Buee M."/>
            <person name="Brokstein P."/>
            <person name="Canbaeck B."/>
            <person name="Cohen D."/>
            <person name="Courty P.E."/>
            <person name="Coutinho P.M."/>
            <person name="Delaruelle C."/>
            <person name="Detter J.C."/>
            <person name="Deveau A."/>
            <person name="DiFazio S."/>
            <person name="Duplessis S."/>
            <person name="Fraissinet-Tachet L."/>
            <person name="Lucic E."/>
            <person name="Frey-Klett P."/>
            <person name="Fourrey C."/>
            <person name="Feussner I."/>
            <person name="Gay G."/>
            <person name="Grimwood J."/>
            <person name="Hoegger P.J."/>
            <person name="Jain P."/>
            <person name="Kilaru S."/>
            <person name="Labbe J."/>
            <person name="Lin Y.C."/>
            <person name="Legue V."/>
            <person name="Le Tacon F."/>
            <person name="Marmeisse R."/>
            <person name="Melayah D."/>
            <person name="Montanini B."/>
            <person name="Muratet M."/>
            <person name="Nehls U."/>
            <person name="Niculita-Hirzel H."/>
            <person name="Oudot-Le Secq M.P."/>
            <person name="Peter M."/>
            <person name="Quesneville H."/>
            <person name="Rajashekar B."/>
            <person name="Reich M."/>
            <person name="Rouhier N."/>
            <person name="Schmutz J."/>
            <person name="Yin T."/>
            <person name="Chalot M."/>
            <person name="Henrissat B."/>
            <person name="Kuees U."/>
            <person name="Lucas S."/>
            <person name="Van de Peer Y."/>
            <person name="Podila G.K."/>
            <person name="Polle A."/>
            <person name="Pukkila P.J."/>
            <person name="Richardson P.M."/>
            <person name="Rouze P."/>
            <person name="Sanders I.R."/>
            <person name="Stajich J.E."/>
            <person name="Tunlid A."/>
            <person name="Tuskan G."/>
            <person name="Grigoriev I.V."/>
        </authorList>
    </citation>
    <scope>NUCLEOTIDE SEQUENCE [LARGE SCALE GENOMIC DNA]</scope>
    <source>
        <strain evidence="5">S238N-H82 / ATCC MYA-4686</strain>
    </source>
</reference>